<feature type="transmembrane region" description="Helical" evidence="7">
    <location>
        <begin position="191"/>
        <end position="211"/>
    </location>
</feature>
<evidence type="ECO:0000256" key="3">
    <source>
        <dbReference type="ARBA" id="ARBA00022448"/>
    </source>
</evidence>
<reference evidence="8 9" key="1">
    <citation type="submission" date="2019-07" db="EMBL/GenBank/DDBJ databases">
        <title>Whole genome shotgun sequence of Deinococcus cellulosilyticus NBRC 106333.</title>
        <authorList>
            <person name="Hosoyama A."/>
            <person name="Uohara A."/>
            <person name="Ohji S."/>
            <person name="Ichikawa N."/>
        </authorList>
    </citation>
    <scope>NUCLEOTIDE SEQUENCE [LARGE SCALE GENOMIC DNA]</scope>
    <source>
        <strain evidence="8 9">NBRC 106333</strain>
    </source>
</reference>
<dbReference type="EMBL" id="BJXB01000017">
    <property type="protein sequence ID" value="GEM48024.1"/>
    <property type="molecule type" value="Genomic_DNA"/>
</dbReference>
<comment type="similarity">
    <text evidence="2">Belongs to the major facilitator superfamily.</text>
</comment>
<keyword evidence="6 7" id="KW-0472">Membrane</keyword>
<feature type="transmembrane region" description="Helical" evidence="7">
    <location>
        <begin position="263"/>
        <end position="280"/>
    </location>
</feature>
<evidence type="ECO:0000313" key="8">
    <source>
        <dbReference type="EMBL" id="GEM48024.1"/>
    </source>
</evidence>
<evidence type="ECO:0008006" key="10">
    <source>
        <dbReference type="Google" id="ProtNLM"/>
    </source>
</evidence>
<dbReference type="InterPro" id="IPR011701">
    <property type="entry name" value="MFS"/>
</dbReference>
<keyword evidence="3" id="KW-0813">Transport</keyword>
<feature type="transmembrane region" description="Helical" evidence="7">
    <location>
        <begin position="100"/>
        <end position="123"/>
    </location>
</feature>
<dbReference type="Pfam" id="PF07690">
    <property type="entry name" value="MFS_1"/>
    <property type="match status" value="1"/>
</dbReference>
<dbReference type="Gene3D" id="1.20.1250.20">
    <property type="entry name" value="MFS general substrate transporter like domains"/>
    <property type="match status" value="2"/>
</dbReference>
<feature type="transmembrane region" description="Helical" evidence="7">
    <location>
        <begin position="231"/>
        <end position="251"/>
    </location>
</feature>
<feature type="transmembrane region" description="Helical" evidence="7">
    <location>
        <begin position="51"/>
        <end position="71"/>
    </location>
</feature>
<feature type="transmembrane region" description="Helical" evidence="7">
    <location>
        <begin position="349"/>
        <end position="369"/>
    </location>
</feature>
<evidence type="ECO:0000256" key="6">
    <source>
        <dbReference type="ARBA" id="ARBA00023136"/>
    </source>
</evidence>
<dbReference type="RefSeq" id="WP_146886754.1">
    <property type="nucleotide sequence ID" value="NZ_BJXB01000017.1"/>
</dbReference>
<proteinExistence type="inferred from homology"/>
<dbReference type="PANTHER" id="PTHR23514:SF3">
    <property type="entry name" value="BYPASS OF STOP CODON PROTEIN 6"/>
    <property type="match status" value="1"/>
</dbReference>
<protein>
    <recommendedName>
        <fullName evidence="10">MFS transporter</fullName>
    </recommendedName>
</protein>
<evidence type="ECO:0000256" key="7">
    <source>
        <dbReference type="SAM" id="Phobius"/>
    </source>
</evidence>
<feature type="transmembrane region" description="Helical" evidence="7">
    <location>
        <begin position="158"/>
        <end position="179"/>
    </location>
</feature>
<name>A0A511N5A7_DEIC1</name>
<keyword evidence="5 7" id="KW-1133">Transmembrane helix</keyword>
<dbReference type="OrthoDB" id="62126at2"/>
<dbReference type="GO" id="GO:0022857">
    <property type="term" value="F:transmembrane transporter activity"/>
    <property type="evidence" value="ECO:0007669"/>
    <property type="project" value="InterPro"/>
</dbReference>
<evidence type="ECO:0000256" key="1">
    <source>
        <dbReference type="ARBA" id="ARBA00004127"/>
    </source>
</evidence>
<evidence type="ECO:0000256" key="4">
    <source>
        <dbReference type="ARBA" id="ARBA00022692"/>
    </source>
</evidence>
<feature type="transmembrane region" description="Helical" evidence="7">
    <location>
        <begin position="78"/>
        <end position="94"/>
    </location>
</feature>
<organism evidence="8 9">
    <name type="scientific">Deinococcus cellulosilyticus (strain DSM 18568 / NBRC 106333 / KACC 11606 / 5516J-15)</name>
    <dbReference type="NCBI Taxonomy" id="1223518"/>
    <lineage>
        <taxon>Bacteria</taxon>
        <taxon>Thermotogati</taxon>
        <taxon>Deinococcota</taxon>
        <taxon>Deinococci</taxon>
        <taxon>Deinococcales</taxon>
        <taxon>Deinococcaceae</taxon>
        <taxon>Deinococcus</taxon>
    </lineage>
</organism>
<dbReference type="InterPro" id="IPR036259">
    <property type="entry name" value="MFS_trans_sf"/>
</dbReference>
<evidence type="ECO:0000313" key="9">
    <source>
        <dbReference type="Proteomes" id="UP000321306"/>
    </source>
</evidence>
<evidence type="ECO:0000256" key="2">
    <source>
        <dbReference type="ARBA" id="ARBA00008335"/>
    </source>
</evidence>
<dbReference type="GO" id="GO:0016020">
    <property type="term" value="C:membrane"/>
    <property type="evidence" value="ECO:0007669"/>
    <property type="project" value="TreeGrafter"/>
</dbReference>
<keyword evidence="9" id="KW-1185">Reference proteome</keyword>
<comment type="subcellular location">
    <subcellularLocation>
        <location evidence="1">Endomembrane system</location>
        <topology evidence="1">Multi-pass membrane protein</topology>
    </subcellularLocation>
</comment>
<feature type="transmembrane region" description="Helical" evidence="7">
    <location>
        <begin position="286"/>
        <end position="306"/>
    </location>
</feature>
<sequence>MAQLPPQIFRLLIVACLSFPLLGAAQALLGPYFSVFMQHYAVEQGEVSQVVSSQFTGIALGMISSIAAFKYLRARKTLLSSAALMVVGLLGMAYSPTWTLLLLSAFVFGIAYGLHASCVNTLLSQHGVAAAPVLNGVNATFGVGSLLGPQLIRLFETYGLPFVVLGALAVVVFFLSFQVQEQELPPRPKATPAGTLIAVIACFSISSFAYVSAEVAPSNWVVTHLTGQYSVFWVGLIPSLYWGALALGRLISAPISRMIRPSVLVILASLGATLMLLGTHNTALALYFYPLAGFCFAPIYPTLLAWLGEILKERSQIFTPIVSMIGAFGPVVTAPLVGKVVEQSGAGGIPTSVTFLAGFLFLSLLVTWLTTRHHNRSI</sequence>
<accession>A0A511N5A7</accession>
<feature type="transmembrane region" description="Helical" evidence="7">
    <location>
        <begin position="130"/>
        <end position="152"/>
    </location>
</feature>
<keyword evidence="4 7" id="KW-0812">Transmembrane</keyword>
<dbReference type="GO" id="GO:0012505">
    <property type="term" value="C:endomembrane system"/>
    <property type="evidence" value="ECO:0007669"/>
    <property type="project" value="UniProtKB-SubCell"/>
</dbReference>
<dbReference type="SUPFAM" id="SSF103473">
    <property type="entry name" value="MFS general substrate transporter"/>
    <property type="match status" value="1"/>
</dbReference>
<gene>
    <name evidence="8" type="ORF">DC3_36590</name>
</gene>
<feature type="transmembrane region" description="Helical" evidence="7">
    <location>
        <begin position="318"/>
        <end position="337"/>
    </location>
</feature>
<dbReference type="InterPro" id="IPR051788">
    <property type="entry name" value="MFS_Transporter"/>
</dbReference>
<dbReference type="PANTHER" id="PTHR23514">
    <property type="entry name" value="BYPASS OF STOP CODON PROTEIN 6"/>
    <property type="match status" value="1"/>
</dbReference>
<dbReference type="AlphaFoldDB" id="A0A511N5A7"/>
<comment type="caution">
    <text evidence="8">The sequence shown here is derived from an EMBL/GenBank/DDBJ whole genome shotgun (WGS) entry which is preliminary data.</text>
</comment>
<dbReference type="Proteomes" id="UP000321306">
    <property type="component" value="Unassembled WGS sequence"/>
</dbReference>
<evidence type="ECO:0000256" key="5">
    <source>
        <dbReference type="ARBA" id="ARBA00022989"/>
    </source>
</evidence>